<keyword evidence="4 12" id="KW-0813">Transport</keyword>
<evidence type="ECO:0000256" key="12">
    <source>
        <dbReference type="RuleBase" id="RU003661"/>
    </source>
</evidence>
<keyword evidence="8 13" id="KW-1133">Transmembrane helix</keyword>
<evidence type="ECO:0000256" key="10">
    <source>
        <dbReference type="ARBA" id="ARBA00023128"/>
    </source>
</evidence>
<evidence type="ECO:0000313" key="14">
    <source>
        <dbReference type="EMBL" id="AMW67868.1"/>
    </source>
</evidence>
<keyword evidence="11 13" id="KW-0472">Membrane</keyword>
<evidence type="ECO:0000256" key="13">
    <source>
        <dbReference type="SAM" id="Phobius"/>
    </source>
</evidence>
<dbReference type="GO" id="GO:0045259">
    <property type="term" value="C:proton-transporting ATP synthase complex"/>
    <property type="evidence" value="ECO:0007669"/>
    <property type="project" value="UniProtKB-KW"/>
</dbReference>
<proteinExistence type="inferred from homology"/>
<keyword evidence="9 12" id="KW-0406">Ion transport</keyword>
<dbReference type="GO" id="GO:0015986">
    <property type="term" value="P:proton motive force-driven ATP synthesis"/>
    <property type="evidence" value="ECO:0007669"/>
    <property type="project" value="InterPro"/>
</dbReference>
<evidence type="ECO:0000256" key="9">
    <source>
        <dbReference type="ARBA" id="ARBA00023065"/>
    </source>
</evidence>
<evidence type="ECO:0000256" key="3">
    <source>
        <dbReference type="ARBA" id="ARBA00011291"/>
    </source>
</evidence>
<dbReference type="Pfam" id="PF00895">
    <property type="entry name" value="ATP-synt_8"/>
    <property type="match status" value="1"/>
</dbReference>
<evidence type="ECO:0000256" key="7">
    <source>
        <dbReference type="ARBA" id="ARBA00022781"/>
    </source>
</evidence>
<sequence length="52" mass="6539">MPQMSPLSWTLLFFYFVILLILFCMMNFYIFLYKKPNFEKKSFKTLSLNWKW</sequence>
<accession>A0A1S5QY93</accession>
<evidence type="ECO:0000256" key="11">
    <source>
        <dbReference type="ARBA" id="ARBA00023136"/>
    </source>
</evidence>
<comment type="subunit">
    <text evidence="3">F-type ATPases have 2 components, CF(1) - the catalytic core - and CF(0) - the membrane proton channel.</text>
</comment>
<evidence type="ECO:0000256" key="1">
    <source>
        <dbReference type="ARBA" id="ARBA00004304"/>
    </source>
</evidence>
<feature type="transmembrane region" description="Helical" evidence="13">
    <location>
        <begin position="12"/>
        <end position="32"/>
    </location>
</feature>
<dbReference type="AlphaFoldDB" id="A0A1S5QY93"/>
<evidence type="ECO:0000256" key="8">
    <source>
        <dbReference type="ARBA" id="ARBA00022989"/>
    </source>
</evidence>
<keyword evidence="7 12" id="KW-0375">Hydrogen ion transport</keyword>
<organism evidence="14">
    <name type="scientific">Micromus sp. YW-2016</name>
    <dbReference type="NCBI Taxonomy" id="1821763"/>
    <lineage>
        <taxon>Eukaryota</taxon>
        <taxon>Metazoa</taxon>
        <taxon>Ecdysozoa</taxon>
        <taxon>Arthropoda</taxon>
        <taxon>Hexapoda</taxon>
        <taxon>Insecta</taxon>
        <taxon>Pterygota</taxon>
        <taxon>Neoptera</taxon>
        <taxon>Endopterygota</taxon>
        <taxon>Neuroptera</taxon>
        <taxon>Hemerobiiformia</taxon>
        <taxon>Hemerobiidae</taxon>
        <taxon>Micromus</taxon>
    </lineage>
</organism>
<protein>
    <recommendedName>
        <fullName evidence="12">ATP synthase complex subunit 8</fullName>
    </recommendedName>
</protein>
<dbReference type="GO" id="GO:0015078">
    <property type="term" value="F:proton transmembrane transporter activity"/>
    <property type="evidence" value="ECO:0007669"/>
    <property type="project" value="InterPro"/>
</dbReference>
<reference evidence="14" key="1">
    <citation type="submission" date="2015-08" db="EMBL/GenBank/DDBJ databases">
        <title>Mitochondrial genomes and implications for higher phylogeny of Neuroptera (Insecta: Neuropteroidea).</title>
        <authorList>
            <person name="Wang Y."/>
            <person name="Liu X."/>
            <person name="Winterton S.L."/>
            <person name="Yang D."/>
        </authorList>
    </citation>
    <scope>NUCLEOTIDE SEQUENCE</scope>
</reference>
<dbReference type="InterPro" id="IPR001421">
    <property type="entry name" value="ATP8_metazoa"/>
</dbReference>
<evidence type="ECO:0000256" key="6">
    <source>
        <dbReference type="ARBA" id="ARBA00022692"/>
    </source>
</evidence>
<keyword evidence="5 12" id="KW-0138">CF(0)</keyword>
<evidence type="ECO:0000256" key="2">
    <source>
        <dbReference type="ARBA" id="ARBA00008892"/>
    </source>
</evidence>
<name>A0A1S5QY93_9NEOP</name>
<comment type="subcellular location">
    <subcellularLocation>
        <location evidence="1 12">Mitochondrion membrane</location>
        <topology evidence="1 12">Single-pass membrane protein</topology>
    </subcellularLocation>
</comment>
<geneLocation type="mitochondrion" evidence="14"/>
<evidence type="ECO:0000256" key="4">
    <source>
        <dbReference type="ARBA" id="ARBA00022448"/>
    </source>
</evidence>
<comment type="similarity">
    <text evidence="2 12">Belongs to the ATPase protein 8 family.</text>
</comment>
<dbReference type="GO" id="GO:0031966">
    <property type="term" value="C:mitochondrial membrane"/>
    <property type="evidence" value="ECO:0007669"/>
    <property type="project" value="UniProtKB-SubCell"/>
</dbReference>
<keyword evidence="6 12" id="KW-0812">Transmembrane</keyword>
<keyword evidence="10 12" id="KW-0496">Mitochondrion</keyword>
<gene>
    <name evidence="14" type="primary">ATP8</name>
</gene>
<evidence type="ECO:0000256" key="5">
    <source>
        <dbReference type="ARBA" id="ARBA00022547"/>
    </source>
</evidence>
<dbReference type="EMBL" id="KT425075">
    <property type="protein sequence ID" value="AMW67868.1"/>
    <property type="molecule type" value="Genomic_DNA"/>
</dbReference>